<dbReference type="AlphaFoldDB" id="A0A3P7LU23"/>
<reference evidence="1 2" key="1">
    <citation type="submission" date="2018-11" db="EMBL/GenBank/DDBJ databases">
        <authorList>
            <consortium name="Pathogen Informatics"/>
        </authorList>
    </citation>
    <scope>NUCLEOTIDE SEQUENCE [LARGE SCALE GENOMIC DNA]</scope>
</reference>
<accession>A0A3P7LU23</accession>
<keyword evidence="2" id="KW-1185">Reference proteome</keyword>
<sequence>MRLRWKGLDIDSVHPPIESILREFVPGRRADLEALQEVFLSVLLAPLLSPFAESIHGDIAMEHMLGIISLENFSADTFTGFFNFLAIYAGLDSNEDHEGNSKPQAADVLLGAIVSCTGVHCNCKELQLISGFPKVPYSLSGG</sequence>
<dbReference type="EMBL" id="UYRU01056776">
    <property type="protein sequence ID" value="VDN13578.1"/>
    <property type="molecule type" value="Genomic_DNA"/>
</dbReference>
<evidence type="ECO:0000313" key="2">
    <source>
        <dbReference type="Proteomes" id="UP000281553"/>
    </source>
</evidence>
<evidence type="ECO:0000313" key="1">
    <source>
        <dbReference type="EMBL" id="VDN13578.1"/>
    </source>
</evidence>
<protein>
    <submittedName>
        <fullName evidence="1">Uncharacterized protein</fullName>
    </submittedName>
</protein>
<proteinExistence type="predicted"/>
<dbReference type="Proteomes" id="UP000281553">
    <property type="component" value="Unassembled WGS sequence"/>
</dbReference>
<gene>
    <name evidence="1" type="ORF">DILT_LOCUS9409</name>
</gene>
<name>A0A3P7LU23_DIBLA</name>
<organism evidence="1 2">
    <name type="scientific">Dibothriocephalus latus</name>
    <name type="common">Fish tapeworm</name>
    <name type="synonym">Diphyllobothrium latum</name>
    <dbReference type="NCBI Taxonomy" id="60516"/>
    <lineage>
        <taxon>Eukaryota</taxon>
        <taxon>Metazoa</taxon>
        <taxon>Spiralia</taxon>
        <taxon>Lophotrochozoa</taxon>
        <taxon>Platyhelminthes</taxon>
        <taxon>Cestoda</taxon>
        <taxon>Eucestoda</taxon>
        <taxon>Diphyllobothriidea</taxon>
        <taxon>Diphyllobothriidae</taxon>
        <taxon>Dibothriocephalus</taxon>
    </lineage>
</organism>